<proteinExistence type="predicted"/>
<feature type="compositionally biased region" description="Polar residues" evidence="1">
    <location>
        <begin position="1"/>
        <end position="15"/>
    </location>
</feature>
<dbReference type="RefSeq" id="WP_096456254.1">
    <property type="nucleotide sequence ID" value="NZ_AP017369.1"/>
</dbReference>
<evidence type="ECO:0000313" key="2">
    <source>
        <dbReference type="EMBL" id="BAU96046.1"/>
    </source>
</evidence>
<reference evidence="2 3" key="1">
    <citation type="submission" date="2016-02" db="EMBL/GenBank/DDBJ databases">
        <title>Corynebacterium glutamicum N24 whole genome sequencing project.</title>
        <authorList>
            <person name="Matsutani M."/>
            <person name="Nangtapong N."/>
            <person name="Yakushi T."/>
            <person name="Matsushita K."/>
        </authorList>
    </citation>
    <scope>NUCLEOTIDE SEQUENCE [LARGE SCALE GENOMIC DNA]</scope>
    <source>
        <strain evidence="2 3">N24</strain>
    </source>
</reference>
<sequence length="141" mass="15113">MSISPKNSGTPNENTAAAQVAANLADLSAQATASMDETNEQVIKSNEHISDAYLADIQASREMWAKIALDPNQSEETRKEARENMAGLDENAREHDKDNKGLLEKLVKNKAELIGTVAVATLGVVAAIATNGKIPMIQLKK</sequence>
<dbReference type="EMBL" id="AP017369">
    <property type="protein sequence ID" value="BAU96046.1"/>
    <property type="molecule type" value="Genomic_DNA"/>
</dbReference>
<keyword evidence="3" id="KW-1185">Reference proteome</keyword>
<dbReference type="AlphaFoldDB" id="A0A160PQY7"/>
<gene>
    <name evidence="2" type="ORF">N24_1784</name>
</gene>
<feature type="region of interest" description="Disordered" evidence="1">
    <location>
        <begin position="70"/>
        <end position="96"/>
    </location>
</feature>
<organism evidence="2 3">
    <name type="scientific">Corynebacterium suranareeae</name>
    <dbReference type="NCBI Taxonomy" id="2506452"/>
    <lineage>
        <taxon>Bacteria</taxon>
        <taxon>Bacillati</taxon>
        <taxon>Actinomycetota</taxon>
        <taxon>Actinomycetes</taxon>
        <taxon>Mycobacteriales</taxon>
        <taxon>Corynebacteriaceae</taxon>
        <taxon>Corynebacterium</taxon>
    </lineage>
</organism>
<protein>
    <submittedName>
        <fullName evidence="2">Uncharacterized protein</fullName>
    </submittedName>
</protein>
<name>A0A160PQY7_9CORY</name>
<dbReference type="Proteomes" id="UP000218244">
    <property type="component" value="Chromosome"/>
</dbReference>
<dbReference type="KEGG" id="csur:N24_1784"/>
<feature type="region of interest" description="Disordered" evidence="1">
    <location>
        <begin position="1"/>
        <end position="21"/>
    </location>
</feature>
<evidence type="ECO:0000313" key="3">
    <source>
        <dbReference type="Proteomes" id="UP000218244"/>
    </source>
</evidence>
<evidence type="ECO:0000256" key="1">
    <source>
        <dbReference type="SAM" id="MobiDB-lite"/>
    </source>
</evidence>
<accession>A0A160PQY7</accession>